<dbReference type="EMBL" id="PHQP01000093">
    <property type="protein sequence ID" value="RAV33295.1"/>
    <property type="molecule type" value="Genomic_DNA"/>
</dbReference>
<organism evidence="2 3">
    <name type="scientific">Corynebacterium heidelbergense</name>
    <dbReference type="NCBI Taxonomy" id="2055947"/>
    <lineage>
        <taxon>Bacteria</taxon>
        <taxon>Bacillati</taxon>
        <taxon>Actinomycetota</taxon>
        <taxon>Actinomycetes</taxon>
        <taxon>Mycobacteriales</taxon>
        <taxon>Corynebacteriaceae</taxon>
        <taxon>Corynebacterium</taxon>
    </lineage>
</organism>
<protein>
    <recommendedName>
        <fullName evidence="5">Exonuclease</fullName>
    </recommendedName>
</protein>
<dbReference type="RefSeq" id="WP_112770188.1">
    <property type="nucleotide sequence ID" value="NZ_CP063191.1"/>
</dbReference>
<name>A0A364V9I0_9CORY</name>
<reference evidence="3 4" key="1">
    <citation type="journal article" date="2018" name="Syst. Appl. Microbiol.">
        <title>Corynebacterium heidelbergense sp. nov., isolated from the preen glands of Egyptian geese (Alopochen aegyptiacus).</title>
        <authorList>
            <person name="Braun M.S."/>
            <person name="Wang E."/>
            <person name="Zimmermann S."/>
            <person name="Wink M."/>
        </authorList>
    </citation>
    <scope>NUCLEOTIDE SEQUENCE [LARGE SCALE GENOMIC DNA]</scope>
    <source>
        <strain evidence="1 4">647</strain>
        <strain evidence="2 3">DSM 104638</strain>
    </source>
</reference>
<dbReference type="InterPro" id="IPR038555">
    <property type="entry name" value="Zincin_1_sf"/>
</dbReference>
<dbReference type="Gene3D" id="3.30.2010.20">
    <property type="match status" value="1"/>
</dbReference>
<keyword evidence="4" id="KW-1185">Reference proteome</keyword>
<proteinExistence type="predicted"/>
<dbReference type="EMBL" id="QHCV01000099">
    <property type="protein sequence ID" value="RAV31414.1"/>
    <property type="molecule type" value="Genomic_DNA"/>
</dbReference>
<dbReference type="CDD" id="cd12954">
    <property type="entry name" value="MMP_TTHA0227_like_1"/>
    <property type="match status" value="1"/>
</dbReference>
<evidence type="ECO:0000313" key="1">
    <source>
        <dbReference type="EMBL" id="RAV31414.1"/>
    </source>
</evidence>
<dbReference type="SUPFAM" id="SSF55486">
    <property type="entry name" value="Metalloproteases ('zincins'), catalytic domain"/>
    <property type="match status" value="1"/>
</dbReference>
<dbReference type="Proteomes" id="UP000251577">
    <property type="component" value="Unassembled WGS sequence"/>
</dbReference>
<evidence type="ECO:0000313" key="3">
    <source>
        <dbReference type="Proteomes" id="UP000251047"/>
    </source>
</evidence>
<dbReference type="Proteomes" id="UP000251047">
    <property type="component" value="Unassembled WGS sequence"/>
</dbReference>
<dbReference type="AlphaFoldDB" id="A0A364V9I0"/>
<gene>
    <name evidence="2" type="ORF">CWC39_09255</name>
    <name evidence="1" type="ORF">DLJ54_08485</name>
</gene>
<evidence type="ECO:0000313" key="4">
    <source>
        <dbReference type="Proteomes" id="UP000251577"/>
    </source>
</evidence>
<dbReference type="OrthoDB" id="4966605at2"/>
<evidence type="ECO:0000313" key="2">
    <source>
        <dbReference type="EMBL" id="RAV33295.1"/>
    </source>
</evidence>
<comment type="caution">
    <text evidence="2">The sequence shown here is derived from an EMBL/GenBank/DDBJ whole genome shotgun (WGS) entry which is preliminary data.</text>
</comment>
<sequence>MSHTTRSAARPDRRGRGLRGVLLPELPRYQTRSQRFDAAVLDVYENILADFEDALGGLDIAVDTVPRMQMEPGFTQWPEDIVADGQVPLGRLIPAGVDDAGNPTRPRLIVFRRPIELRTEGAASVRELLRFVIVQLVAVYLNVSPERVDPGFSLD</sequence>
<evidence type="ECO:0008006" key="5">
    <source>
        <dbReference type="Google" id="ProtNLM"/>
    </source>
</evidence>
<accession>A0A364V9I0</accession>